<accession>A0A1F5KKM0</accession>
<dbReference type="AlphaFoldDB" id="A0A1F5KKM0"/>
<dbReference type="SMART" id="SM00966">
    <property type="entry name" value="SpoVT_AbrB"/>
    <property type="match status" value="1"/>
</dbReference>
<dbReference type="Proteomes" id="UP000177328">
    <property type="component" value="Unassembled WGS sequence"/>
</dbReference>
<dbReference type="InterPro" id="IPR007159">
    <property type="entry name" value="SpoVT-AbrB_dom"/>
</dbReference>
<sequence length="82" mass="8884">MEQKVIQIGNSTGVIIPKPLLDGVGLKPGSQVVIETDPEDGSLIIREKGKAKKKTTISPEFLDMLARVNKNYGPALKELAQK</sequence>
<reference evidence="2 3" key="1">
    <citation type="journal article" date="2016" name="Nat. Commun.">
        <title>Thousands of microbial genomes shed light on interconnected biogeochemical processes in an aquifer system.</title>
        <authorList>
            <person name="Anantharaman K."/>
            <person name="Brown C.T."/>
            <person name="Hug L.A."/>
            <person name="Sharon I."/>
            <person name="Castelle C.J."/>
            <person name="Probst A.J."/>
            <person name="Thomas B.C."/>
            <person name="Singh A."/>
            <person name="Wilkins M.J."/>
            <person name="Karaoz U."/>
            <person name="Brodie E.L."/>
            <person name="Williams K.H."/>
            <person name="Hubbard S.S."/>
            <person name="Banfield J.F."/>
        </authorList>
    </citation>
    <scope>NUCLEOTIDE SEQUENCE [LARGE SCALE GENOMIC DNA]</scope>
</reference>
<dbReference type="EMBL" id="MFDD01000002">
    <property type="protein sequence ID" value="OGE41360.1"/>
    <property type="molecule type" value="Genomic_DNA"/>
</dbReference>
<dbReference type="SUPFAM" id="SSF89447">
    <property type="entry name" value="AbrB/MazE/MraZ-like"/>
    <property type="match status" value="1"/>
</dbReference>
<name>A0A1F5KKM0_9BACT</name>
<dbReference type="InterPro" id="IPR037914">
    <property type="entry name" value="SpoVT-AbrB_sf"/>
</dbReference>
<evidence type="ECO:0000313" key="2">
    <source>
        <dbReference type="EMBL" id="OGE41360.1"/>
    </source>
</evidence>
<comment type="caution">
    <text evidence="2">The sequence shown here is derived from an EMBL/GenBank/DDBJ whole genome shotgun (WGS) entry which is preliminary data.</text>
</comment>
<dbReference type="GO" id="GO:0003677">
    <property type="term" value="F:DNA binding"/>
    <property type="evidence" value="ECO:0007669"/>
    <property type="project" value="InterPro"/>
</dbReference>
<protein>
    <recommendedName>
        <fullName evidence="1">SpoVT-AbrB domain-containing protein</fullName>
    </recommendedName>
</protein>
<evidence type="ECO:0000259" key="1">
    <source>
        <dbReference type="SMART" id="SM00966"/>
    </source>
</evidence>
<feature type="domain" description="SpoVT-AbrB" evidence="1">
    <location>
        <begin position="6"/>
        <end position="53"/>
    </location>
</feature>
<organism evidence="2 3">
    <name type="scientific">Candidatus Daviesbacteria bacterium RIFCSPHIGHO2_02_FULL_43_12</name>
    <dbReference type="NCBI Taxonomy" id="1797776"/>
    <lineage>
        <taxon>Bacteria</taxon>
        <taxon>Candidatus Daviesiibacteriota</taxon>
    </lineage>
</organism>
<dbReference type="Pfam" id="PF04014">
    <property type="entry name" value="MazE_antitoxin"/>
    <property type="match status" value="1"/>
</dbReference>
<evidence type="ECO:0000313" key="3">
    <source>
        <dbReference type="Proteomes" id="UP000177328"/>
    </source>
</evidence>
<gene>
    <name evidence="2" type="ORF">A3D25_02440</name>
</gene>
<dbReference type="Gene3D" id="2.10.260.10">
    <property type="match status" value="1"/>
</dbReference>
<proteinExistence type="predicted"/>